<dbReference type="Proteomes" id="UP000886742">
    <property type="component" value="Unassembled WGS sequence"/>
</dbReference>
<dbReference type="EMBL" id="DVJI01000011">
    <property type="protein sequence ID" value="HIS70845.1"/>
    <property type="molecule type" value="Genomic_DNA"/>
</dbReference>
<protein>
    <recommendedName>
        <fullName evidence="4">Tetratricopeptide repeat-like domain-containing protein</fullName>
    </recommendedName>
</protein>
<organism evidence="2 3">
    <name type="scientific">Candidatus Enterousia intestinigallinarum</name>
    <dbReference type="NCBI Taxonomy" id="2840790"/>
    <lineage>
        <taxon>Bacteria</taxon>
        <taxon>Pseudomonadati</taxon>
        <taxon>Pseudomonadota</taxon>
        <taxon>Alphaproteobacteria</taxon>
        <taxon>Candidatus Enterousia</taxon>
    </lineage>
</organism>
<keyword evidence="1" id="KW-0812">Transmembrane</keyword>
<dbReference type="AlphaFoldDB" id="A0A9D1FGA0"/>
<accession>A0A9D1FGA0</accession>
<keyword evidence="1" id="KW-0472">Membrane</keyword>
<comment type="caution">
    <text evidence="2">The sequence shown here is derived from an EMBL/GenBank/DDBJ whole genome shotgun (WGS) entry which is preliminary data.</text>
</comment>
<sequence length="216" mass="24031">MASILERNKKLKPAKKTREEYAEDALYREVWEEVNNEKTQAFIKKYSRYIIAGVLIILIVATAVVIGVRTHRAHKMAIAENYELAVQKLDANMLAAVADSASGATSDLALFQAYLLDGDIQKLEQLATDGHSRDFRDLARLHVVGLRGDDMTAADVEQYLAPLDTKKSPYYYTGRLTVAKKYLTDGDRTTANKWLDVIINDADAPAVISANAQALR</sequence>
<gene>
    <name evidence="2" type="ORF">IAD02_02540</name>
</gene>
<feature type="transmembrane region" description="Helical" evidence="1">
    <location>
        <begin position="49"/>
        <end position="68"/>
    </location>
</feature>
<name>A0A9D1FGA0_9PROT</name>
<proteinExistence type="predicted"/>
<evidence type="ECO:0000313" key="2">
    <source>
        <dbReference type="EMBL" id="HIS70845.1"/>
    </source>
</evidence>
<evidence type="ECO:0000313" key="3">
    <source>
        <dbReference type="Proteomes" id="UP000886742"/>
    </source>
</evidence>
<evidence type="ECO:0008006" key="4">
    <source>
        <dbReference type="Google" id="ProtNLM"/>
    </source>
</evidence>
<evidence type="ECO:0000256" key="1">
    <source>
        <dbReference type="SAM" id="Phobius"/>
    </source>
</evidence>
<reference evidence="2" key="2">
    <citation type="journal article" date="2021" name="PeerJ">
        <title>Extensive microbial diversity within the chicken gut microbiome revealed by metagenomics and culture.</title>
        <authorList>
            <person name="Gilroy R."/>
            <person name="Ravi A."/>
            <person name="Getino M."/>
            <person name="Pursley I."/>
            <person name="Horton D.L."/>
            <person name="Alikhan N.F."/>
            <person name="Baker D."/>
            <person name="Gharbi K."/>
            <person name="Hall N."/>
            <person name="Watson M."/>
            <person name="Adriaenssens E.M."/>
            <person name="Foster-Nyarko E."/>
            <person name="Jarju S."/>
            <person name="Secka A."/>
            <person name="Antonio M."/>
            <person name="Oren A."/>
            <person name="Chaudhuri R.R."/>
            <person name="La Ragione R."/>
            <person name="Hildebrand F."/>
            <person name="Pallen M.J."/>
        </authorList>
    </citation>
    <scope>NUCLEOTIDE SEQUENCE</scope>
    <source>
        <strain evidence="2">ChiGjej3B3-5194</strain>
    </source>
</reference>
<keyword evidence="1" id="KW-1133">Transmembrane helix</keyword>
<reference evidence="2" key="1">
    <citation type="submission" date="2020-10" db="EMBL/GenBank/DDBJ databases">
        <authorList>
            <person name="Gilroy R."/>
        </authorList>
    </citation>
    <scope>NUCLEOTIDE SEQUENCE</scope>
    <source>
        <strain evidence="2">ChiGjej3B3-5194</strain>
    </source>
</reference>